<dbReference type="AlphaFoldDB" id="A0A383WHP6"/>
<accession>A0A383WHP6</accession>
<evidence type="ECO:0000313" key="3">
    <source>
        <dbReference type="Proteomes" id="UP000256970"/>
    </source>
</evidence>
<gene>
    <name evidence="2" type="ORF">BQ4739_LOCUS17356</name>
</gene>
<reference evidence="2 3" key="1">
    <citation type="submission" date="2016-10" db="EMBL/GenBank/DDBJ databases">
        <authorList>
            <person name="Cai Z."/>
        </authorList>
    </citation>
    <scope>NUCLEOTIDE SEQUENCE [LARGE SCALE GENOMIC DNA]</scope>
</reference>
<keyword evidence="3" id="KW-1185">Reference proteome</keyword>
<evidence type="ECO:0000256" key="1">
    <source>
        <dbReference type="SAM" id="MobiDB-lite"/>
    </source>
</evidence>
<protein>
    <submittedName>
        <fullName evidence="2">Uncharacterized protein</fullName>
    </submittedName>
</protein>
<feature type="compositionally biased region" description="Low complexity" evidence="1">
    <location>
        <begin position="205"/>
        <end position="221"/>
    </location>
</feature>
<organism evidence="2 3">
    <name type="scientific">Tetradesmus obliquus</name>
    <name type="common">Green alga</name>
    <name type="synonym">Acutodesmus obliquus</name>
    <dbReference type="NCBI Taxonomy" id="3088"/>
    <lineage>
        <taxon>Eukaryota</taxon>
        <taxon>Viridiplantae</taxon>
        <taxon>Chlorophyta</taxon>
        <taxon>core chlorophytes</taxon>
        <taxon>Chlorophyceae</taxon>
        <taxon>CS clade</taxon>
        <taxon>Sphaeropleales</taxon>
        <taxon>Scenedesmaceae</taxon>
        <taxon>Tetradesmus</taxon>
    </lineage>
</organism>
<proteinExistence type="predicted"/>
<dbReference type="EMBL" id="FNXT01001271">
    <property type="protein sequence ID" value="SZX76995.1"/>
    <property type="molecule type" value="Genomic_DNA"/>
</dbReference>
<name>A0A383WHP6_TETOB</name>
<evidence type="ECO:0000313" key="2">
    <source>
        <dbReference type="EMBL" id="SZX76995.1"/>
    </source>
</evidence>
<sequence>MRRYVRFTRPHTPTAASVQQGQQKTAAKASMVAGLMWLVGEPRQAYKLQMGVKAFGVQNSIPLAASLICSVDNVVALRDSIAPEERQLWPLLWAPGEPAGMPWRSYSFVMHSAVRQLLFGQCGLEQLHKMCCAGGFEPVAAAITAEQVGAIMQGRTVADGSGAASHKCGAHGRFSRSIGTSFRRSIVRSVVRRGSMRDSIKRSDSTISIGSSCSSDSSLSSSSGAVRCWLQWLPKQTGPTARSWAKQSNWIRQI</sequence>
<dbReference type="Proteomes" id="UP000256970">
    <property type="component" value="Unassembled WGS sequence"/>
</dbReference>
<feature type="region of interest" description="Disordered" evidence="1">
    <location>
        <begin position="202"/>
        <end position="221"/>
    </location>
</feature>